<dbReference type="Proteomes" id="UP001207654">
    <property type="component" value="Unassembled WGS sequence"/>
</dbReference>
<keyword evidence="2" id="KW-1185">Reference proteome</keyword>
<name>A0ABT4A7R3_9BACT</name>
<evidence type="ECO:0000313" key="2">
    <source>
        <dbReference type="Proteomes" id="UP001207654"/>
    </source>
</evidence>
<comment type="caution">
    <text evidence="1">The sequence shown here is derived from an EMBL/GenBank/DDBJ whole genome shotgun (WGS) entry which is preliminary data.</text>
</comment>
<protein>
    <recommendedName>
        <fullName evidence="3">Arrestin-like N-terminal domain-containing protein</fullName>
    </recommendedName>
</protein>
<reference evidence="1 2" key="1">
    <citation type="submission" date="2022-11" db="EMBL/GenBank/DDBJ databases">
        <title>Minimal conservation of predation-associated metabolite biosynthetic gene clusters underscores biosynthetic potential of Myxococcota including descriptions for ten novel species: Archangium lansinium sp. nov., Myxococcus landrumus sp. nov., Nannocystis bai.</title>
        <authorList>
            <person name="Ahearne A."/>
            <person name="Stevens C."/>
            <person name="Phillips K."/>
        </authorList>
    </citation>
    <scope>NUCLEOTIDE SEQUENCE [LARGE SCALE GENOMIC DNA]</scope>
    <source>
        <strain evidence="1 2">MIWBW</strain>
    </source>
</reference>
<sequence>MDFYADVLDHTGRTPREFGAIHLHVEPVLRGPLGDAVATLWLQGAFEPLGSGHAVQILGHQKNGPARRMLGRFPLPSLEGGTVVRWRLPFSLPAEIDELHFRVESTLHPKAERVRPAWKLFDTLEIAKESDMKSTSLEPSIGVDIGESLLSSVLSGGLSVSIKVGMATRDGSSLSKAVHSKLHAATQLPEVIVIPVVDGNSEPLPEPHIEVVWKPGMSLPEASVTPTWAAASPAVANPPQKAMRTCYACGFEGPQAEYARATLCPQCDATWM</sequence>
<evidence type="ECO:0000313" key="1">
    <source>
        <dbReference type="EMBL" id="MCY1077636.1"/>
    </source>
</evidence>
<dbReference type="RefSeq" id="WP_267536455.1">
    <property type="nucleotide sequence ID" value="NZ_JAPNKA010000001.1"/>
</dbReference>
<organism evidence="1 2">
    <name type="scientific">Archangium lansingense</name>
    <dbReference type="NCBI Taxonomy" id="2995310"/>
    <lineage>
        <taxon>Bacteria</taxon>
        <taxon>Pseudomonadati</taxon>
        <taxon>Myxococcota</taxon>
        <taxon>Myxococcia</taxon>
        <taxon>Myxococcales</taxon>
        <taxon>Cystobacterineae</taxon>
        <taxon>Archangiaceae</taxon>
        <taxon>Archangium</taxon>
    </lineage>
</organism>
<evidence type="ECO:0008006" key="3">
    <source>
        <dbReference type="Google" id="ProtNLM"/>
    </source>
</evidence>
<dbReference type="EMBL" id="JAPNKA010000001">
    <property type="protein sequence ID" value="MCY1077636.1"/>
    <property type="molecule type" value="Genomic_DNA"/>
</dbReference>
<gene>
    <name evidence="1" type="ORF">OV287_24495</name>
</gene>
<proteinExistence type="predicted"/>
<accession>A0ABT4A7R3</accession>